<evidence type="ECO:0000313" key="2">
    <source>
        <dbReference type="EMBL" id="SHI69497.1"/>
    </source>
</evidence>
<dbReference type="InterPro" id="IPR000387">
    <property type="entry name" value="Tyr_Pase_dom"/>
</dbReference>
<dbReference type="PROSITE" id="PS00383">
    <property type="entry name" value="TYR_PHOSPHATASE_1"/>
    <property type="match status" value="1"/>
</dbReference>
<evidence type="ECO:0000313" key="3">
    <source>
        <dbReference type="Proteomes" id="UP000184510"/>
    </source>
</evidence>
<dbReference type="Gene3D" id="3.90.190.10">
    <property type="entry name" value="Protein tyrosine phosphatase superfamily"/>
    <property type="match status" value="1"/>
</dbReference>
<dbReference type="PROSITE" id="PS50056">
    <property type="entry name" value="TYR_PHOSPHATASE_2"/>
    <property type="match status" value="1"/>
</dbReference>
<dbReference type="Proteomes" id="UP000184510">
    <property type="component" value="Unassembled WGS sequence"/>
</dbReference>
<keyword evidence="3" id="KW-1185">Reference proteome</keyword>
<dbReference type="InterPro" id="IPR029021">
    <property type="entry name" value="Prot-tyrosine_phosphatase-like"/>
</dbReference>
<dbReference type="AlphaFoldDB" id="A0A1M6D8D4"/>
<proteinExistence type="predicted"/>
<dbReference type="InParanoid" id="A0A1M6D8D4"/>
<accession>A0A1M6D8D4</accession>
<organism evidence="2 3">
    <name type="scientific">Rubritalea squalenifaciens DSM 18772</name>
    <dbReference type="NCBI Taxonomy" id="1123071"/>
    <lineage>
        <taxon>Bacteria</taxon>
        <taxon>Pseudomonadati</taxon>
        <taxon>Verrucomicrobiota</taxon>
        <taxon>Verrucomicrobiia</taxon>
        <taxon>Verrucomicrobiales</taxon>
        <taxon>Rubritaleaceae</taxon>
        <taxon>Rubritalea</taxon>
    </lineage>
</organism>
<dbReference type="STRING" id="1123071.SAMN02745181_0672"/>
<evidence type="ECO:0000259" key="1">
    <source>
        <dbReference type="PROSITE" id="PS50056"/>
    </source>
</evidence>
<dbReference type="RefSeq" id="WP_143158062.1">
    <property type="nucleotide sequence ID" value="NZ_FQYR01000002.1"/>
</dbReference>
<name>A0A1M6D8D4_9BACT</name>
<sequence>MQLPQISICGVVDFNKIDPKSYTHVISIWHPNPNLERFQKQVRLGFEQANILFCTYNDVETLEHSIQAPTSNDVGAALDYALELPEDAHLLVHCMAGISRSTATAMAIIAQALGEGSEREAAVTVREIRPIANPNRLILQYADDLLERNGALLEAAEEVFGPSLGEINKGWS</sequence>
<dbReference type="SUPFAM" id="SSF52799">
    <property type="entry name" value="(Phosphotyrosine protein) phosphatases II"/>
    <property type="match status" value="1"/>
</dbReference>
<dbReference type="OrthoDB" id="437665at2"/>
<dbReference type="EMBL" id="FQYR01000002">
    <property type="protein sequence ID" value="SHI69497.1"/>
    <property type="molecule type" value="Genomic_DNA"/>
</dbReference>
<feature type="domain" description="Tyrosine specific protein phosphatases" evidence="1">
    <location>
        <begin position="90"/>
        <end position="130"/>
    </location>
</feature>
<dbReference type="InterPro" id="IPR016130">
    <property type="entry name" value="Tyr_Pase_AS"/>
</dbReference>
<gene>
    <name evidence="2" type="ORF">SAMN02745181_0672</name>
</gene>
<protein>
    <recommendedName>
        <fullName evidence="1">Tyrosine specific protein phosphatases domain-containing protein</fullName>
    </recommendedName>
</protein>
<reference evidence="2 3" key="1">
    <citation type="submission" date="2016-11" db="EMBL/GenBank/DDBJ databases">
        <authorList>
            <person name="Jaros S."/>
            <person name="Januszkiewicz K."/>
            <person name="Wedrychowicz H."/>
        </authorList>
    </citation>
    <scope>NUCLEOTIDE SEQUENCE [LARGE SCALE GENOMIC DNA]</scope>
    <source>
        <strain evidence="2 3">DSM 18772</strain>
    </source>
</reference>